<evidence type="ECO:0000313" key="2">
    <source>
        <dbReference type="Proteomes" id="UP000283895"/>
    </source>
</evidence>
<comment type="caution">
    <text evidence="1">The sequence shown here is derived from an EMBL/GenBank/DDBJ whole genome shotgun (WGS) entry which is preliminary data.</text>
</comment>
<sequence>MDDYYIENTNNAAPARTWQDYLDKYASFFLAIDQKAINDIAAVLSTVSHATYVKPKQEKPDFKIANEAYRVQEGSMSVSTWGWRFTAERKKSLMKDANSIRVIAAVFERLGSSSTSMSSFRVEGIEYEPKKLTSTSFVATDMTGKSRIVAIRIQAGYVGIAHASSTINMDQLRNRLFGMVNRIAAARKAQDSA</sequence>
<name>A0A423X372_9PEZI</name>
<evidence type="ECO:0000313" key="1">
    <source>
        <dbReference type="EMBL" id="ROW10236.1"/>
    </source>
</evidence>
<dbReference type="AlphaFoldDB" id="A0A423X372"/>
<reference evidence="1 2" key="1">
    <citation type="submission" date="2015-09" db="EMBL/GenBank/DDBJ databases">
        <title>Host preference determinants of Valsa canker pathogens revealed by comparative genomics.</title>
        <authorList>
            <person name="Yin Z."/>
            <person name="Huang L."/>
        </authorList>
    </citation>
    <scope>NUCLEOTIDE SEQUENCE [LARGE SCALE GENOMIC DNA]</scope>
    <source>
        <strain evidence="1 2">03-1</strain>
    </source>
</reference>
<dbReference type="Proteomes" id="UP000283895">
    <property type="component" value="Unassembled WGS sequence"/>
</dbReference>
<dbReference type="EMBL" id="LKEA01000003">
    <property type="protein sequence ID" value="ROW10236.1"/>
    <property type="molecule type" value="Genomic_DNA"/>
</dbReference>
<accession>A0A423X372</accession>
<protein>
    <submittedName>
        <fullName evidence="1">Uncharacterized protein</fullName>
    </submittedName>
</protein>
<gene>
    <name evidence="1" type="ORF">VMCG_01964</name>
</gene>
<proteinExistence type="predicted"/>
<organism evidence="1 2">
    <name type="scientific">Cytospora schulzeri</name>
    <dbReference type="NCBI Taxonomy" id="448051"/>
    <lineage>
        <taxon>Eukaryota</taxon>
        <taxon>Fungi</taxon>
        <taxon>Dikarya</taxon>
        <taxon>Ascomycota</taxon>
        <taxon>Pezizomycotina</taxon>
        <taxon>Sordariomycetes</taxon>
        <taxon>Sordariomycetidae</taxon>
        <taxon>Diaporthales</taxon>
        <taxon>Cytosporaceae</taxon>
        <taxon>Cytospora</taxon>
    </lineage>
</organism>
<keyword evidence="2" id="KW-1185">Reference proteome</keyword>